<dbReference type="EMBL" id="JAVFWL010000006">
    <property type="protein sequence ID" value="KAK6759648.1"/>
    <property type="molecule type" value="Genomic_DNA"/>
</dbReference>
<dbReference type="Proteomes" id="UP001303046">
    <property type="component" value="Unassembled WGS sequence"/>
</dbReference>
<feature type="compositionally biased region" description="Polar residues" evidence="2">
    <location>
        <begin position="136"/>
        <end position="148"/>
    </location>
</feature>
<sequence length="214" mass="24167">MSALISYRGMKSKHYVQLITLTLRFTVVNRYYVLSNTNILGKKDKIGMKQSRISELEEKVRELEQQISQHVATIEAKDEEIRKLKTELEHSQQNTLQSADDFNSTLLKIVMDLEHNVSHLKSLITANSTKDEKNASVPSVPNSQPENAQTDREHSSSLPSLKGDVEGVEMREGRRKRRATLRIGSLKEPRINVKLRRPTSNNEAGSLVASSSKS</sequence>
<evidence type="ECO:0000313" key="3">
    <source>
        <dbReference type="EMBL" id="KAK6759648.1"/>
    </source>
</evidence>
<organism evidence="3 4">
    <name type="scientific">Necator americanus</name>
    <name type="common">Human hookworm</name>
    <dbReference type="NCBI Taxonomy" id="51031"/>
    <lineage>
        <taxon>Eukaryota</taxon>
        <taxon>Metazoa</taxon>
        <taxon>Ecdysozoa</taxon>
        <taxon>Nematoda</taxon>
        <taxon>Chromadorea</taxon>
        <taxon>Rhabditida</taxon>
        <taxon>Rhabditina</taxon>
        <taxon>Rhabditomorpha</taxon>
        <taxon>Strongyloidea</taxon>
        <taxon>Ancylostomatidae</taxon>
        <taxon>Bunostominae</taxon>
        <taxon>Necator</taxon>
    </lineage>
</organism>
<feature type="compositionally biased region" description="Polar residues" evidence="2">
    <location>
        <begin position="198"/>
        <end position="214"/>
    </location>
</feature>
<comment type="caution">
    <text evidence="3">The sequence shown here is derived from an EMBL/GenBank/DDBJ whole genome shotgun (WGS) entry which is preliminary data.</text>
</comment>
<name>A0ABR1EB15_NECAM</name>
<protein>
    <submittedName>
        <fullName evidence="3">Uncharacterized protein</fullName>
    </submittedName>
</protein>
<keyword evidence="1" id="KW-0175">Coiled coil</keyword>
<evidence type="ECO:0000256" key="2">
    <source>
        <dbReference type="SAM" id="MobiDB-lite"/>
    </source>
</evidence>
<evidence type="ECO:0000256" key="1">
    <source>
        <dbReference type="SAM" id="Coils"/>
    </source>
</evidence>
<gene>
    <name evidence="3" type="primary">Necator_chrX.g21470</name>
    <name evidence="3" type="ORF">RB195_021309</name>
</gene>
<feature type="region of interest" description="Disordered" evidence="2">
    <location>
        <begin position="129"/>
        <end position="214"/>
    </location>
</feature>
<accession>A0ABR1EB15</accession>
<feature type="compositionally biased region" description="Basic and acidic residues" evidence="2">
    <location>
        <begin position="163"/>
        <end position="172"/>
    </location>
</feature>
<keyword evidence="4" id="KW-1185">Reference proteome</keyword>
<reference evidence="3 4" key="1">
    <citation type="submission" date="2023-08" db="EMBL/GenBank/DDBJ databases">
        <title>A Necator americanus chromosomal reference genome.</title>
        <authorList>
            <person name="Ilik V."/>
            <person name="Petrzelkova K.J."/>
            <person name="Pardy F."/>
            <person name="Fuh T."/>
            <person name="Niatou-Singa F.S."/>
            <person name="Gouil Q."/>
            <person name="Baker L."/>
            <person name="Ritchie M.E."/>
            <person name="Jex A.R."/>
            <person name="Gazzola D."/>
            <person name="Li H."/>
            <person name="Toshio Fujiwara R."/>
            <person name="Zhan B."/>
            <person name="Aroian R.V."/>
            <person name="Pafco B."/>
            <person name="Schwarz E.M."/>
        </authorList>
    </citation>
    <scope>NUCLEOTIDE SEQUENCE [LARGE SCALE GENOMIC DNA]</scope>
    <source>
        <strain evidence="3 4">Aroian</strain>
        <tissue evidence="3">Whole animal</tissue>
    </source>
</reference>
<feature type="coiled-coil region" evidence="1">
    <location>
        <begin position="46"/>
        <end position="94"/>
    </location>
</feature>
<evidence type="ECO:0000313" key="4">
    <source>
        <dbReference type="Proteomes" id="UP001303046"/>
    </source>
</evidence>
<proteinExistence type="predicted"/>